<sequence>MDREQFIMNSCKSFREIQNMPFGKERRTQLLLWIQTQTEEMSWYVPYGFIVNRKHQLIVNRDPDLQYLIKKGVLVQINKLWTLSLGNTRRTSYNYLVLADKYNKNGTLK</sequence>
<dbReference type="GeneID" id="55617390"/>
<evidence type="ECO:0000313" key="2">
    <source>
        <dbReference type="Proteomes" id="UP000325103"/>
    </source>
</evidence>
<protein>
    <submittedName>
        <fullName evidence="1">Uncharacterized protein</fullName>
    </submittedName>
</protein>
<evidence type="ECO:0000313" key="1">
    <source>
        <dbReference type="EMBL" id="QEG08934.1"/>
    </source>
</evidence>
<dbReference type="EMBL" id="MK813941">
    <property type="protein sequence ID" value="QEG08934.1"/>
    <property type="molecule type" value="Genomic_DNA"/>
</dbReference>
<proteinExistence type="predicted"/>
<keyword evidence="2" id="KW-1185">Reference proteome</keyword>
<gene>
    <name evidence="1" type="primary">4L372XY_219</name>
</gene>
<name>A0A5B9N4T9_9CAUD</name>
<reference evidence="1 2" key="1">
    <citation type="submission" date="2019-04" db="EMBL/GenBank/DDBJ databases">
        <title>Nine Novel Phages from a Plateau Lake in Southwest China Provide Insights into Aeromonas Phage Diversity.</title>
        <authorList>
            <person name="Xiao W."/>
            <person name="Bai M."/>
            <person name="Wang Y."/>
            <person name="Cui X."/>
        </authorList>
    </citation>
    <scope>NUCLEOTIDE SEQUENCE [LARGE SCALE GENOMIC DNA]</scope>
</reference>
<organism evidence="1 2">
    <name type="scientific">Aeromonas phage 4L372XY</name>
    <dbReference type="NCBI Taxonomy" id="2588520"/>
    <lineage>
        <taxon>Viruses</taxon>
        <taxon>Duplodnaviria</taxon>
        <taxon>Heunggongvirae</taxon>
        <taxon>Uroviricota</taxon>
        <taxon>Caudoviricetes</taxon>
        <taxon>Plateaulakevirus</taxon>
        <taxon>Plateaulakevirus pv4L372XY</taxon>
    </lineage>
</organism>
<dbReference type="KEGG" id="vg:55617390"/>
<accession>A0A5B9N4T9</accession>
<dbReference type="Proteomes" id="UP000325103">
    <property type="component" value="Segment"/>
</dbReference>
<dbReference type="RefSeq" id="YP_009847018.1">
    <property type="nucleotide sequence ID" value="NC_048772.1"/>
</dbReference>